<dbReference type="Proteomes" id="UP000059680">
    <property type="component" value="Chromosome 12"/>
</dbReference>
<dbReference type="PaxDb" id="39947-A0A0P0YDE7"/>
<feature type="compositionally biased region" description="Acidic residues" evidence="1">
    <location>
        <begin position="12"/>
        <end position="32"/>
    </location>
</feature>
<dbReference type="ExpressionAtlas" id="A0A0P0YDE7">
    <property type="expression patterns" value="baseline and differential"/>
</dbReference>
<accession>A0A0P0YDE7</accession>
<proteinExistence type="predicted"/>
<dbReference type="AlphaFoldDB" id="A0A0P0YDE7"/>
<dbReference type="GO" id="GO:0004842">
    <property type="term" value="F:ubiquitin-protein transferase activity"/>
    <property type="evidence" value="ECO:0007669"/>
    <property type="project" value="InterPro"/>
</dbReference>
<dbReference type="InParanoid" id="A0A0P0YDE7"/>
<protein>
    <submittedName>
        <fullName evidence="2">Os12g0600200 protein</fullName>
    </submittedName>
</protein>
<evidence type="ECO:0000313" key="2">
    <source>
        <dbReference type="EMBL" id="BAT17952.1"/>
    </source>
</evidence>
<reference evidence="2 3" key="2">
    <citation type="journal article" date="2013" name="Plant Cell Physiol.">
        <title>Rice Annotation Project Database (RAP-DB): an integrative and interactive database for rice genomics.</title>
        <authorList>
            <person name="Sakai H."/>
            <person name="Lee S.S."/>
            <person name="Tanaka T."/>
            <person name="Numa H."/>
            <person name="Kim J."/>
            <person name="Kawahara Y."/>
            <person name="Wakimoto H."/>
            <person name="Yang C.C."/>
            <person name="Iwamoto M."/>
            <person name="Abe T."/>
            <person name="Yamada Y."/>
            <person name="Muto A."/>
            <person name="Inokuchi H."/>
            <person name="Ikemura T."/>
            <person name="Matsumoto T."/>
            <person name="Sasaki T."/>
            <person name="Itoh T."/>
        </authorList>
    </citation>
    <scope>NUCLEOTIDE SEQUENCE [LARGE SCALE GENOMIC DNA]</scope>
    <source>
        <strain evidence="3">cv. Nipponbare</strain>
    </source>
</reference>
<feature type="compositionally biased region" description="Basic residues" evidence="1">
    <location>
        <begin position="42"/>
        <end position="51"/>
    </location>
</feature>
<feature type="region of interest" description="Disordered" evidence="1">
    <location>
        <begin position="1"/>
        <end position="56"/>
    </location>
</feature>
<reference evidence="3" key="1">
    <citation type="journal article" date="2005" name="Nature">
        <title>The map-based sequence of the rice genome.</title>
        <authorList>
            <consortium name="International rice genome sequencing project (IRGSP)"/>
            <person name="Matsumoto T."/>
            <person name="Wu J."/>
            <person name="Kanamori H."/>
            <person name="Katayose Y."/>
            <person name="Fujisawa M."/>
            <person name="Namiki N."/>
            <person name="Mizuno H."/>
            <person name="Yamamoto K."/>
            <person name="Antonio B.A."/>
            <person name="Baba T."/>
            <person name="Sakata K."/>
            <person name="Nagamura Y."/>
            <person name="Aoki H."/>
            <person name="Arikawa K."/>
            <person name="Arita K."/>
            <person name="Bito T."/>
            <person name="Chiden Y."/>
            <person name="Fujitsuka N."/>
            <person name="Fukunaka R."/>
            <person name="Hamada M."/>
            <person name="Harada C."/>
            <person name="Hayashi A."/>
            <person name="Hijishita S."/>
            <person name="Honda M."/>
            <person name="Hosokawa S."/>
            <person name="Ichikawa Y."/>
            <person name="Idonuma A."/>
            <person name="Iijima M."/>
            <person name="Ikeda M."/>
            <person name="Ikeno M."/>
            <person name="Ito K."/>
            <person name="Ito S."/>
            <person name="Ito T."/>
            <person name="Ito Y."/>
            <person name="Ito Y."/>
            <person name="Iwabuchi A."/>
            <person name="Kamiya K."/>
            <person name="Karasawa W."/>
            <person name="Kurita K."/>
            <person name="Katagiri S."/>
            <person name="Kikuta A."/>
            <person name="Kobayashi H."/>
            <person name="Kobayashi N."/>
            <person name="Machita K."/>
            <person name="Maehara T."/>
            <person name="Masukawa M."/>
            <person name="Mizubayashi T."/>
            <person name="Mukai Y."/>
            <person name="Nagasaki H."/>
            <person name="Nagata Y."/>
            <person name="Naito S."/>
            <person name="Nakashima M."/>
            <person name="Nakama Y."/>
            <person name="Nakamichi Y."/>
            <person name="Nakamura M."/>
            <person name="Meguro A."/>
            <person name="Negishi M."/>
            <person name="Ohta I."/>
            <person name="Ohta T."/>
            <person name="Okamoto M."/>
            <person name="Ono N."/>
            <person name="Saji S."/>
            <person name="Sakaguchi M."/>
            <person name="Sakai K."/>
            <person name="Shibata M."/>
            <person name="Shimokawa T."/>
            <person name="Song J."/>
            <person name="Takazaki Y."/>
            <person name="Terasawa K."/>
            <person name="Tsugane M."/>
            <person name="Tsuji K."/>
            <person name="Ueda S."/>
            <person name="Waki K."/>
            <person name="Yamagata H."/>
            <person name="Yamamoto M."/>
            <person name="Yamamoto S."/>
            <person name="Yamane H."/>
            <person name="Yoshiki S."/>
            <person name="Yoshihara R."/>
            <person name="Yukawa K."/>
            <person name="Zhong H."/>
            <person name="Yano M."/>
            <person name="Yuan Q."/>
            <person name="Ouyang S."/>
            <person name="Liu J."/>
            <person name="Jones K.M."/>
            <person name="Gansberger K."/>
            <person name="Moffat K."/>
            <person name="Hill J."/>
            <person name="Bera J."/>
            <person name="Fadrosh D."/>
            <person name="Jin S."/>
            <person name="Johri S."/>
            <person name="Kim M."/>
            <person name="Overton L."/>
            <person name="Reardon M."/>
            <person name="Tsitrin T."/>
            <person name="Vuong H."/>
            <person name="Weaver B."/>
            <person name="Ciecko A."/>
            <person name="Tallon L."/>
            <person name="Jackson J."/>
            <person name="Pai G."/>
            <person name="Aken S.V."/>
            <person name="Utterback T."/>
            <person name="Reidmuller S."/>
            <person name="Feldblyum T."/>
            <person name="Hsiao J."/>
            <person name="Zismann V."/>
            <person name="Iobst S."/>
            <person name="de Vazeille A.R."/>
            <person name="Buell C.R."/>
            <person name="Ying K."/>
            <person name="Li Y."/>
            <person name="Lu T."/>
            <person name="Huang Y."/>
            <person name="Zhao Q."/>
            <person name="Feng Q."/>
            <person name="Zhang L."/>
            <person name="Zhu J."/>
            <person name="Weng Q."/>
            <person name="Mu J."/>
            <person name="Lu Y."/>
            <person name="Fan D."/>
            <person name="Liu Y."/>
            <person name="Guan J."/>
            <person name="Zhang Y."/>
            <person name="Yu S."/>
            <person name="Liu X."/>
            <person name="Zhang Y."/>
            <person name="Hong G."/>
            <person name="Han B."/>
            <person name="Choisne N."/>
            <person name="Demange N."/>
            <person name="Orjeda G."/>
            <person name="Samain S."/>
            <person name="Cattolico L."/>
            <person name="Pelletier E."/>
            <person name="Couloux A."/>
            <person name="Segurens B."/>
            <person name="Wincker P."/>
            <person name="D'Hont A."/>
            <person name="Scarpelli C."/>
            <person name="Weissenbach J."/>
            <person name="Salanoubat M."/>
            <person name="Quetier F."/>
            <person name="Yu Y."/>
            <person name="Kim H.R."/>
            <person name="Rambo T."/>
            <person name="Currie J."/>
            <person name="Collura K."/>
            <person name="Luo M."/>
            <person name="Yang T."/>
            <person name="Ammiraju J.S.S."/>
            <person name="Engler F."/>
            <person name="Soderlund C."/>
            <person name="Wing R.A."/>
            <person name="Palmer L.E."/>
            <person name="de la Bastide M."/>
            <person name="Spiegel L."/>
            <person name="Nascimento L."/>
            <person name="Zutavern T."/>
            <person name="O'Shaughnessy A."/>
            <person name="Dike S."/>
            <person name="Dedhia N."/>
            <person name="Preston R."/>
            <person name="Balija V."/>
            <person name="McCombie W.R."/>
            <person name="Chow T."/>
            <person name="Chen H."/>
            <person name="Chung M."/>
            <person name="Chen C."/>
            <person name="Shaw J."/>
            <person name="Wu H."/>
            <person name="Hsiao K."/>
            <person name="Chao Y."/>
            <person name="Chu M."/>
            <person name="Cheng C."/>
            <person name="Hour A."/>
            <person name="Lee P."/>
            <person name="Lin S."/>
            <person name="Lin Y."/>
            <person name="Liou J."/>
            <person name="Liu S."/>
            <person name="Hsing Y."/>
            <person name="Raghuvanshi S."/>
            <person name="Mohanty A."/>
            <person name="Bharti A.K."/>
            <person name="Gaur A."/>
            <person name="Gupta V."/>
            <person name="Kumar D."/>
            <person name="Ravi V."/>
            <person name="Vij S."/>
            <person name="Kapur A."/>
            <person name="Khurana P."/>
            <person name="Khurana P."/>
            <person name="Khurana J.P."/>
            <person name="Tyagi A.K."/>
            <person name="Gaikwad K."/>
            <person name="Singh A."/>
            <person name="Dalal V."/>
            <person name="Srivastava S."/>
            <person name="Dixit A."/>
            <person name="Pal A.K."/>
            <person name="Ghazi I.A."/>
            <person name="Yadav M."/>
            <person name="Pandit A."/>
            <person name="Bhargava A."/>
            <person name="Sureshbabu K."/>
            <person name="Batra K."/>
            <person name="Sharma T.R."/>
            <person name="Mohapatra T."/>
            <person name="Singh N.K."/>
            <person name="Messing J."/>
            <person name="Nelson A.B."/>
            <person name="Fuks G."/>
            <person name="Kavchok S."/>
            <person name="Keizer G."/>
            <person name="Linton E."/>
            <person name="Llaca V."/>
            <person name="Song R."/>
            <person name="Tanyolac B."/>
            <person name="Young S."/>
            <person name="Ho-Il K."/>
            <person name="Hahn J.H."/>
            <person name="Sangsakoo G."/>
            <person name="Vanavichit A."/>
            <person name="de Mattos Luiz.A.T."/>
            <person name="Zimmer P.D."/>
            <person name="Malone G."/>
            <person name="Dellagostin O."/>
            <person name="de Oliveira A.C."/>
            <person name="Bevan M."/>
            <person name="Bancroft I."/>
            <person name="Minx P."/>
            <person name="Cordum H."/>
            <person name="Wilson R."/>
            <person name="Cheng Z."/>
            <person name="Jin W."/>
            <person name="Jiang J."/>
            <person name="Leong S.A."/>
            <person name="Iwama H."/>
            <person name="Gojobori T."/>
            <person name="Itoh T."/>
            <person name="Niimura Y."/>
            <person name="Fujii Y."/>
            <person name="Habara T."/>
            <person name="Sakai H."/>
            <person name="Sato Y."/>
            <person name="Wilson G."/>
            <person name="Kumar K."/>
            <person name="McCouch S."/>
            <person name="Juretic N."/>
            <person name="Hoen D."/>
            <person name="Wright S."/>
            <person name="Bruskiewich R."/>
            <person name="Bureau T."/>
            <person name="Miyao A."/>
            <person name="Hirochika H."/>
            <person name="Nishikawa T."/>
            <person name="Kadowaki K."/>
            <person name="Sugiura M."/>
            <person name="Burr B."/>
            <person name="Sasaki T."/>
        </authorList>
    </citation>
    <scope>NUCLEOTIDE SEQUENCE [LARGE SCALE GENOMIC DNA]</scope>
    <source>
        <strain evidence="3">cv. Nipponbare</strain>
    </source>
</reference>
<dbReference type="PANTHER" id="PTHR46293">
    <property type="entry name" value="E3 UBIQUITIN PROTEIN LIGASE DRIP1"/>
    <property type="match status" value="1"/>
</dbReference>
<dbReference type="EMBL" id="AP014968">
    <property type="protein sequence ID" value="BAT17952.1"/>
    <property type="molecule type" value="Genomic_DNA"/>
</dbReference>
<reference evidence="2 3" key="3">
    <citation type="journal article" date="2013" name="Rice">
        <title>Improvement of the Oryza sativa Nipponbare reference genome using next generation sequence and optical map data.</title>
        <authorList>
            <person name="Kawahara Y."/>
            <person name="de la Bastide M."/>
            <person name="Hamilton J.P."/>
            <person name="Kanamori H."/>
            <person name="McCombie W.R."/>
            <person name="Ouyang S."/>
            <person name="Schwartz D.C."/>
            <person name="Tanaka T."/>
            <person name="Wu J."/>
            <person name="Zhou S."/>
            <person name="Childs K.L."/>
            <person name="Davidson R.M."/>
            <person name="Lin H."/>
            <person name="Quesada-Ocampo L."/>
            <person name="Vaillancourt B."/>
            <person name="Sakai H."/>
            <person name="Lee S.S."/>
            <person name="Kim J."/>
            <person name="Numa H."/>
            <person name="Itoh T."/>
            <person name="Buell C.R."/>
            <person name="Matsumoto T."/>
        </authorList>
    </citation>
    <scope>NUCLEOTIDE SEQUENCE [LARGE SCALE GENOMIC DNA]</scope>
    <source>
        <strain evidence="3">cv. Nipponbare</strain>
    </source>
</reference>
<keyword evidence="3" id="KW-1185">Reference proteome</keyword>
<dbReference type="PANTHER" id="PTHR46293:SF1">
    <property type="entry name" value="OS03G0632800 PROTEIN"/>
    <property type="match status" value="1"/>
</dbReference>
<dbReference type="Gramene" id="Os12t0600200-01">
    <property type="protein sequence ID" value="Os12t0600200-01"/>
    <property type="gene ID" value="Os12g0600200"/>
</dbReference>
<organism evidence="2 3">
    <name type="scientific">Oryza sativa subsp. japonica</name>
    <name type="common">Rice</name>
    <dbReference type="NCBI Taxonomy" id="39947"/>
    <lineage>
        <taxon>Eukaryota</taxon>
        <taxon>Viridiplantae</taxon>
        <taxon>Streptophyta</taxon>
        <taxon>Embryophyta</taxon>
        <taxon>Tracheophyta</taxon>
        <taxon>Spermatophyta</taxon>
        <taxon>Magnoliopsida</taxon>
        <taxon>Liliopsida</taxon>
        <taxon>Poales</taxon>
        <taxon>Poaceae</taxon>
        <taxon>BOP clade</taxon>
        <taxon>Oryzoideae</taxon>
        <taxon>Oryzeae</taxon>
        <taxon>Oryzinae</taxon>
        <taxon>Oryza</taxon>
        <taxon>Oryza sativa</taxon>
    </lineage>
</organism>
<feature type="region of interest" description="Disordered" evidence="1">
    <location>
        <begin position="101"/>
        <end position="131"/>
    </location>
</feature>
<name>A0A0P0YDE7_ORYSJ</name>
<evidence type="ECO:0000256" key="1">
    <source>
        <dbReference type="SAM" id="MobiDB-lite"/>
    </source>
</evidence>
<evidence type="ECO:0000313" key="3">
    <source>
        <dbReference type="Proteomes" id="UP000059680"/>
    </source>
</evidence>
<dbReference type="STRING" id="39947.A0A0P0YDE7"/>
<gene>
    <name evidence="2" type="ordered locus">Os12g0600200</name>
    <name evidence="2" type="ORF">OSNPB_120600200</name>
</gene>
<dbReference type="InterPro" id="IPR044807">
    <property type="entry name" value="DRIP1-like"/>
</dbReference>
<sequence length="212" mass="24148">MQTGPASPEAAKEEEEVVEEEDDEEEGEEDGGEQPRRERERERRRRRRRKREAAAAASEVVMVKRELLARCMTCPLCRRILRDATTVSECLHTCNHPPPTSLSPCGATARRRAPKPPLPRRSSRRRVSRASPLATASSPHFVIPAEALSCYYRRLGFLYFLFLAFLRDFRGGFLTCVTYGFVSRLLHVNLGGERERERELGLLGLLLCFCLT</sequence>